<dbReference type="Gramene" id="Kaladp0016s0173.1.v1.1">
    <property type="protein sequence ID" value="Kaladp0016s0173.1.v1.1.CDS.1"/>
    <property type="gene ID" value="Kaladp0016s0173.v1.1"/>
</dbReference>
<evidence type="ECO:0000313" key="2">
    <source>
        <dbReference type="Proteomes" id="UP000594263"/>
    </source>
</evidence>
<accession>A0A7N0ZR11</accession>
<sequence>MEFTLARAHHVIDSQKEIFVNCQHSPVNYHHVSRCRNTCHFLPPPNPIIRSDMSLSDLKTVNQPTWHNFSLQPIRQISLPLSSDPAPPSTAANDQVKTSMEKFADLSWRRN</sequence>
<dbReference type="AlphaFoldDB" id="A0A7N0ZR11"/>
<dbReference type="Proteomes" id="UP000594263">
    <property type="component" value="Unplaced"/>
</dbReference>
<reference evidence="1" key="1">
    <citation type="submission" date="2021-01" db="UniProtKB">
        <authorList>
            <consortium name="EnsemblPlants"/>
        </authorList>
    </citation>
    <scope>IDENTIFICATION</scope>
</reference>
<name>A0A7N0ZR11_KALFE</name>
<dbReference type="EnsemblPlants" id="Kaladp0016s0173.1.v1.1">
    <property type="protein sequence ID" value="Kaladp0016s0173.1.v1.1.CDS.1"/>
    <property type="gene ID" value="Kaladp0016s0173.v1.1"/>
</dbReference>
<keyword evidence="2" id="KW-1185">Reference proteome</keyword>
<evidence type="ECO:0000313" key="1">
    <source>
        <dbReference type="EnsemblPlants" id="Kaladp0016s0173.1.v1.1.CDS.1"/>
    </source>
</evidence>
<proteinExistence type="predicted"/>
<organism evidence="1 2">
    <name type="scientific">Kalanchoe fedtschenkoi</name>
    <name type="common">Lavender scallops</name>
    <name type="synonym">South American air plant</name>
    <dbReference type="NCBI Taxonomy" id="63787"/>
    <lineage>
        <taxon>Eukaryota</taxon>
        <taxon>Viridiplantae</taxon>
        <taxon>Streptophyta</taxon>
        <taxon>Embryophyta</taxon>
        <taxon>Tracheophyta</taxon>
        <taxon>Spermatophyta</taxon>
        <taxon>Magnoliopsida</taxon>
        <taxon>eudicotyledons</taxon>
        <taxon>Gunneridae</taxon>
        <taxon>Pentapetalae</taxon>
        <taxon>Saxifragales</taxon>
        <taxon>Crassulaceae</taxon>
        <taxon>Kalanchoe</taxon>
    </lineage>
</organism>
<protein>
    <submittedName>
        <fullName evidence="1">Uncharacterized protein</fullName>
    </submittedName>
</protein>